<dbReference type="Gene3D" id="3.90.940.10">
    <property type="match status" value="1"/>
</dbReference>
<dbReference type="GO" id="GO:0000428">
    <property type="term" value="C:DNA-directed RNA polymerase complex"/>
    <property type="evidence" value="ECO:0007669"/>
    <property type="project" value="UniProtKB-KW"/>
</dbReference>
<dbReference type="PANTHER" id="PTHR34476:SF1">
    <property type="entry name" value="DNA-DIRECTED RNA POLYMERASE SUBUNIT OMEGA"/>
    <property type="match status" value="1"/>
</dbReference>
<dbReference type="GO" id="GO:0003677">
    <property type="term" value="F:DNA binding"/>
    <property type="evidence" value="ECO:0007669"/>
    <property type="project" value="UniProtKB-UniRule"/>
</dbReference>
<evidence type="ECO:0000256" key="10">
    <source>
        <dbReference type="ARBA" id="ARBA00048552"/>
    </source>
</evidence>
<organism evidence="12 13">
    <name type="scientific">Nitrosospira briensis</name>
    <dbReference type="NCBI Taxonomy" id="35799"/>
    <lineage>
        <taxon>Bacteria</taxon>
        <taxon>Pseudomonadati</taxon>
        <taxon>Pseudomonadota</taxon>
        <taxon>Betaproteobacteria</taxon>
        <taxon>Nitrosomonadales</taxon>
        <taxon>Nitrosomonadaceae</taxon>
        <taxon>Nitrosospira</taxon>
    </lineage>
</organism>
<dbReference type="STRING" id="1266925.GCA_000619905_01567"/>
<evidence type="ECO:0000256" key="1">
    <source>
        <dbReference type="ARBA" id="ARBA00006711"/>
    </source>
</evidence>
<dbReference type="EC" id="2.7.7.6" evidence="2 11"/>
<evidence type="ECO:0000313" key="12">
    <source>
        <dbReference type="EMBL" id="SFO07809.1"/>
    </source>
</evidence>
<dbReference type="PANTHER" id="PTHR34476">
    <property type="entry name" value="DNA-DIRECTED RNA POLYMERASE SUBUNIT OMEGA"/>
    <property type="match status" value="1"/>
</dbReference>
<comment type="similarity">
    <text evidence="1 11">Belongs to the RNA polymerase subunit omega family.</text>
</comment>
<dbReference type="GO" id="GO:0006351">
    <property type="term" value="P:DNA-templated transcription"/>
    <property type="evidence" value="ECO:0007669"/>
    <property type="project" value="UniProtKB-UniRule"/>
</dbReference>
<comment type="function">
    <text evidence="11">Promotes RNA polymerase assembly. Latches the N- and C-terminal regions of the beta' subunit thereby facilitating its interaction with the beta and alpha subunits.</text>
</comment>
<dbReference type="RefSeq" id="WP_074798002.1">
    <property type="nucleotide sequence ID" value="NZ_FOVJ01000007.1"/>
</dbReference>
<evidence type="ECO:0000313" key="13">
    <source>
        <dbReference type="Proteomes" id="UP000183107"/>
    </source>
</evidence>
<keyword evidence="13" id="KW-1185">Reference proteome</keyword>
<dbReference type="InterPro" id="IPR006110">
    <property type="entry name" value="Pol_omega/Rpo6/RPB6"/>
</dbReference>
<proteinExistence type="inferred from homology"/>
<dbReference type="Proteomes" id="UP000183107">
    <property type="component" value="Unassembled WGS sequence"/>
</dbReference>
<dbReference type="AlphaFoldDB" id="A0A1I5E8D9"/>
<dbReference type="GO" id="GO:0003899">
    <property type="term" value="F:DNA-directed RNA polymerase activity"/>
    <property type="evidence" value="ECO:0007669"/>
    <property type="project" value="UniProtKB-UniRule"/>
</dbReference>
<dbReference type="InterPro" id="IPR036161">
    <property type="entry name" value="RPB6/omega-like_sf"/>
</dbReference>
<evidence type="ECO:0000256" key="2">
    <source>
        <dbReference type="ARBA" id="ARBA00012418"/>
    </source>
</evidence>
<dbReference type="SMART" id="SM01409">
    <property type="entry name" value="RNA_pol_Rpb6"/>
    <property type="match status" value="1"/>
</dbReference>
<evidence type="ECO:0000256" key="3">
    <source>
        <dbReference type="ARBA" id="ARBA00013725"/>
    </source>
</evidence>
<evidence type="ECO:0000256" key="6">
    <source>
        <dbReference type="ARBA" id="ARBA00022695"/>
    </source>
</evidence>
<protein>
    <recommendedName>
        <fullName evidence="3 11">DNA-directed RNA polymerase subunit omega</fullName>
        <shortName evidence="11">RNAP omega subunit</shortName>
        <ecNumber evidence="2 11">2.7.7.6</ecNumber>
    </recommendedName>
    <alternativeName>
        <fullName evidence="9 11">RNA polymerase omega subunit</fullName>
    </alternativeName>
    <alternativeName>
        <fullName evidence="8 11">Transcriptase subunit omega</fullName>
    </alternativeName>
</protein>
<keyword evidence="5 11" id="KW-0808">Transferase</keyword>
<keyword evidence="7 11" id="KW-0804">Transcription</keyword>
<reference evidence="13" key="1">
    <citation type="submission" date="2016-10" db="EMBL/GenBank/DDBJ databases">
        <authorList>
            <person name="Varghese N."/>
        </authorList>
    </citation>
    <scope>NUCLEOTIDE SEQUENCE [LARGE SCALE GENOMIC DNA]</scope>
    <source>
        <strain evidence="13">Nsp8</strain>
    </source>
</reference>
<evidence type="ECO:0000256" key="7">
    <source>
        <dbReference type="ARBA" id="ARBA00023163"/>
    </source>
</evidence>
<evidence type="ECO:0000256" key="11">
    <source>
        <dbReference type="HAMAP-Rule" id="MF_00366"/>
    </source>
</evidence>
<dbReference type="HAMAP" id="MF_00366">
    <property type="entry name" value="RNApol_bact_RpoZ"/>
    <property type="match status" value="1"/>
</dbReference>
<keyword evidence="4 11" id="KW-0240">DNA-directed RNA polymerase</keyword>
<accession>A0A1I5E8D9</accession>
<dbReference type="EMBL" id="FOVJ01000007">
    <property type="protein sequence ID" value="SFO07809.1"/>
    <property type="molecule type" value="Genomic_DNA"/>
</dbReference>
<sequence>MARITVDDCLKKIPNRFDMTLVATIRARQLSIGGSPMVEPARDKPTVIALRELAQGKVGLEILTTVPL</sequence>
<evidence type="ECO:0000256" key="9">
    <source>
        <dbReference type="ARBA" id="ARBA00030998"/>
    </source>
</evidence>
<dbReference type="NCBIfam" id="TIGR00690">
    <property type="entry name" value="rpoZ"/>
    <property type="match status" value="1"/>
</dbReference>
<keyword evidence="6 11" id="KW-0548">Nucleotidyltransferase</keyword>
<gene>
    <name evidence="11" type="primary">rpoZ</name>
    <name evidence="12" type="ORF">SAMN05216386_2548</name>
</gene>
<comment type="subunit">
    <text evidence="11">The RNAP catalytic core consists of 2 alpha, 1 beta, 1 beta' and 1 omega subunit. When a sigma factor is associated with the core the holoenzyme is formed, which can initiate transcription.</text>
</comment>
<dbReference type="OrthoDB" id="9796300at2"/>
<name>A0A1I5E8D9_9PROT</name>
<dbReference type="SUPFAM" id="SSF63562">
    <property type="entry name" value="RPB6/omega subunit-like"/>
    <property type="match status" value="1"/>
</dbReference>
<dbReference type="InterPro" id="IPR003716">
    <property type="entry name" value="DNA-dir_RNA_pol_omega"/>
</dbReference>
<evidence type="ECO:0000256" key="5">
    <source>
        <dbReference type="ARBA" id="ARBA00022679"/>
    </source>
</evidence>
<evidence type="ECO:0000256" key="8">
    <source>
        <dbReference type="ARBA" id="ARBA00029924"/>
    </source>
</evidence>
<comment type="catalytic activity">
    <reaction evidence="10 11">
        <text>RNA(n) + a ribonucleoside 5'-triphosphate = RNA(n+1) + diphosphate</text>
        <dbReference type="Rhea" id="RHEA:21248"/>
        <dbReference type="Rhea" id="RHEA-COMP:14527"/>
        <dbReference type="Rhea" id="RHEA-COMP:17342"/>
        <dbReference type="ChEBI" id="CHEBI:33019"/>
        <dbReference type="ChEBI" id="CHEBI:61557"/>
        <dbReference type="ChEBI" id="CHEBI:140395"/>
        <dbReference type="EC" id="2.7.7.6"/>
    </reaction>
</comment>
<evidence type="ECO:0000256" key="4">
    <source>
        <dbReference type="ARBA" id="ARBA00022478"/>
    </source>
</evidence>
<dbReference type="Pfam" id="PF01192">
    <property type="entry name" value="RNA_pol_Rpb6"/>
    <property type="match status" value="1"/>
</dbReference>